<feature type="compositionally biased region" description="Low complexity" evidence="8">
    <location>
        <begin position="107"/>
        <end position="121"/>
    </location>
</feature>
<feature type="compositionally biased region" description="Acidic residues" evidence="8">
    <location>
        <begin position="311"/>
        <end position="325"/>
    </location>
</feature>
<comment type="caution">
    <text evidence="10">The sequence shown here is derived from an EMBL/GenBank/DDBJ whole genome shotgun (WGS) entry which is preliminary data.</text>
</comment>
<evidence type="ECO:0000256" key="3">
    <source>
        <dbReference type="ARBA" id="ARBA00022664"/>
    </source>
</evidence>
<dbReference type="EMBL" id="JBFXLR010000007">
    <property type="protein sequence ID" value="KAL2856891.1"/>
    <property type="molecule type" value="Genomic_DNA"/>
</dbReference>
<dbReference type="InterPro" id="IPR006786">
    <property type="entry name" value="Pinin_SDK_MemA"/>
</dbReference>
<evidence type="ECO:0000313" key="11">
    <source>
        <dbReference type="Proteomes" id="UP001610444"/>
    </source>
</evidence>
<dbReference type="Pfam" id="PF04696">
    <property type="entry name" value="Pinin_SDK_memA"/>
    <property type="match status" value="1"/>
</dbReference>
<dbReference type="InterPro" id="IPR039853">
    <property type="entry name" value="Pinin"/>
</dbReference>
<evidence type="ECO:0000256" key="1">
    <source>
        <dbReference type="ARBA" id="ARBA00004123"/>
    </source>
</evidence>
<evidence type="ECO:0000256" key="6">
    <source>
        <dbReference type="ARBA" id="ARBA00023187"/>
    </source>
</evidence>
<name>A0ABR4KX77_9EURO</name>
<reference evidence="10 11" key="1">
    <citation type="submission" date="2024-07" db="EMBL/GenBank/DDBJ databases">
        <title>Section-level genome sequencing and comparative genomics of Aspergillus sections Usti and Cavernicolus.</title>
        <authorList>
            <consortium name="Lawrence Berkeley National Laboratory"/>
            <person name="Nybo J.L."/>
            <person name="Vesth T.C."/>
            <person name="Theobald S."/>
            <person name="Frisvad J.C."/>
            <person name="Larsen T.O."/>
            <person name="Kjaerboelling I."/>
            <person name="Rothschild-Mancinelli K."/>
            <person name="Lyhne E.K."/>
            <person name="Kogle M.E."/>
            <person name="Barry K."/>
            <person name="Clum A."/>
            <person name="Na H."/>
            <person name="Ledsgaard L."/>
            <person name="Lin J."/>
            <person name="Lipzen A."/>
            <person name="Kuo A."/>
            <person name="Riley R."/>
            <person name="Mondo S."/>
            <person name="LaButti K."/>
            <person name="Haridas S."/>
            <person name="Pangalinan J."/>
            <person name="Salamov A.A."/>
            <person name="Simmons B.A."/>
            <person name="Magnuson J.K."/>
            <person name="Chen J."/>
            <person name="Drula E."/>
            <person name="Henrissat B."/>
            <person name="Wiebenga A."/>
            <person name="Lubbers R.J."/>
            <person name="Gomes A.C."/>
            <person name="Macurrencykelacurrency M.R."/>
            <person name="Stajich J."/>
            <person name="Grigoriev I.V."/>
            <person name="Mortensen U.H."/>
            <person name="De vries R.P."/>
            <person name="Baker S.E."/>
            <person name="Andersen M.R."/>
        </authorList>
    </citation>
    <scope>NUCLEOTIDE SEQUENCE [LARGE SCALE GENOMIC DNA]</scope>
    <source>
        <strain evidence="10 11">CBS 756.74</strain>
    </source>
</reference>
<evidence type="ECO:0000256" key="8">
    <source>
        <dbReference type="SAM" id="MobiDB-lite"/>
    </source>
</evidence>
<accession>A0ABR4KX77</accession>
<evidence type="ECO:0000256" key="7">
    <source>
        <dbReference type="ARBA" id="ARBA00023242"/>
    </source>
</evidence>
<feature type="compositionally biased region" description="Basic and acidic residues" evidence="8">
    <location>
        <begin position="300"/>
        <end position="310"/>
    </location>
</feature>
<protein>
    <submittedName>
        <fullName evidence="10">Pinin/SDK/memA domain protein</fullName>
    </submittedName>
</protein>
<feature type="compositionally biased region" description="Basic and acidic residues" evidence="8">
    <location>
        <begin position="276"/>
        <end position="286"/>
    </location>
</feature>
<organism evidence="10 11">
    <name type="scientific">Aspergillus pseudodeflectus</name>
    <dbReference type="NCBI Taxonomy" id="176178"/>
    <lineage>
        <taxon>Eukaryota</taxon>
        <taxon>Fungi</taxon>
        <taxon>Dikarya</taxon>
        <taxon>Ascomycota</taxon>
        <taxon>Pezizomycotina</taxon>
        <taxon>Eurotiomycetes</taxon>
        <taxon>Eurotiomycetidae</taxon>
        <taxon>Eurotiales</taxon>
        <taxon>Aspergillaceae</taxon>
        <taxon>Aspergillus</taxon>
        <taxon>Aspergillus subgen. Nidulantes</taxon>
    </lineage>
</organism>
<feature type="region of interest" description="Disordered" evidence="8">
    <location>
        <begin position="225"/>
        <end position="325"/>
    </location>
</feature>
<dbReference type="GeneID" id="98152594"/>
<feature type="compositionally biased region" description="Polar residues" evidence="8">
    <location>
        <begin position="249"/>
        <end position="264"/>
    </location>
</feature>
<proteinExistence type="inferred from homology"/>
<dbReference type="PANTHER" id="PTHR12707:SF0">
    <property type="entry name" value="PININ"/>
    <property type="match status" value="1"/>
</dbReference>
<evidence type="ECO:0000313" key="10">
    <source>
        <dbReference type="EMBL" id="KAL2856891.1"/>
    </source>
</evidence>
<gene>
    <name evidence="10" type="ORF">BJX68DRAFT_193136</name>
</gene>
<comment type="similarity">
    <text evidence="2">Belongs to the pinin family.</text>
</comment>
<feature type="compositionally biased region" description="Basic and acidic residues" evidence="8">
    <location>
        <begin position="124"/>
        <end position="133"/>
    </location>
</feature>
<evidence type="ECO:0000256" key="5">
    <source>
        <dbReference type="ARBA" id="ARBA00023163"/>
    </source>
</evidence>
<feature type="compositionally biased region" description="Basic and acidic residues" evidence="8">
    <location>
        <begin position="33"/>
        <end position="42"/>
    </location>
</feature>
<sequence>MRTIRVLYCQPSELIESCNRNLASAVIAPEQENIERSPEAGLKRRQSSTTELDSDTKRRRLSSHAETQETESSTAQTQISPKRVEQDSDRKRTRRDEERKRGQRLFGSLLGTLSQSSTSAAQRRRADIERKQQDKLKLQDEEYGELKKKRREERLAVRRKEQKLYEKEMMETRHANLLATAHFLKTKTEPVLFYKPWQLRSEDEAIIRDQVREAEATIAREVEEYEARNAQGDTEPENNPNPPTETPEQAQTSNEDMQKPSTLQTANADAGANGTNHDKDSKETKPESPPAPNNEVPVRSTHEDDHRAEDDGGEVMEDNEDTVIY</sequence>
<feature type="compositionally biased region" description="Basic and acidic residues" evidence="8">
    <location>
        <begin position="82"/>
        <end position="100"/>
    </location>
</feature>
<keyword evidence="3" id="KW-0507">mRNA processing</keyword>
<evidence type="ECO:0000256" key="2">
    <source>
        <dbReference type="ARBA" id="ARBA00010386"/>
    </source>
</evidence>
<keyword evidence="4" id="KW-0805">Transcription regulation</keyword>
<keyword evidence="5" id="KW-0804">Transcription</keyword>
<feature type="domain" description="Pinin/SDK/MemA protein" evidence="9">
    <location>
        <begin position="97"/>
        <end position="211"/>
    </location>
</feature>
<keyword evidence="6" id="KW-0508">mRNA splicing</keyword>
<dbReference type="Proteomes" id="UP001610444">
    <property type="component" value="Unassembled WGS sequence"/>
</dbReference>
<dbReference type="RefSeq" id="XP_070902755.1">
    <property type="nucleotide sequence ID" value="XM_071037430.1"/>
</dbReference>
<evidence type="ECO:0000256" key="4">
    <source>
        <dbReference type="ARBA" id="ARBA00023015"/>
    </source>
</evidence>
<dbReference type="PANTHER" id="PTHR12707">
    <property type="entry name" value="PINN"/>
    <property type="match status" value="1"/>
</dbReference>
<feature type="compositionally biased region" description="Low complexity" evidence="8">
    <location>
        <begin position="265"/>
        <end position="275"/>
    </location>
</feature>
<evidence type="ECO:0000259" key="9">
    <source>
        <dbReference type="Pfam" id="PF04696"/>
    </source>
</evidence>
<comment type="subcellular location">
    <subcellularLocation>
        <location evidence="1">Nucleus</location>
    </subcellularLocation>
</comment>
<keyword evidence="11" id="KW-1185">Reference proteome</keyword>
<feature type="region of interest" description="Disordered" evidence="8">
    <location>
        <begin position="32"/>
        <end position="133"/>
    </location>
</feature>
<keyword evidence="7" id="KW-0539">Nucleus</keyword>